<dbReference type="EMBL" id="CP036425">
    <property type="protein sequence ID" value="QDU33430.1"/>
    <property type="molecule type" value="Genomic_DNA"/>
</dbReference>
<evidence type="ECO:0000256" key="1">
    <source>
        <dbReference type="SAM" id="Phobius"/>
    </source>
</evidence>
<feature type="transmembrane region" description="Helical" evidence="1">
    <location>
        <begin position="56"/>
        <end position="78"/>
    </location>
</feature>
<dbReference type="AlphaFoldDB" id="A0A517YT68"/>
<gene>
    <name evidence="2" type="ORF">KS4_14760</name>
</gene>
<keyword evidence="3" id="KW-1185">Reference proteome</keyword>
<keyword evidence="1" id="KW-0472">Membrane</keyword>
<feature type="transmembrane region" description="Helical" evidence="1">
    <location>
        <begin position="138"/>
        <end position="163"/>
    </location>
</feature>
<name>A0A517YT68_9BACT</name>
<sequence>MADQVSVMEVEHSGELALKVGQEMGWLWGVKGVETKHEILGWVEISSVDLWEVGVWLWPEIVVMVGSLMGLVATVYMWRWMRIRRKLQDVRVGEGYCKRCGYVLRVADGKRDAVVCAECGKEFKVEKVSVRKWWQVRWVCFAVALMVMFVCWGGAAVVGVSAWRAMKGYTQGIGYGEWRDGTWWDMSGGEVIDWVDLPSAKLYEWMMGWDEKWRVVGTQRSDGMHHELWGMWFDEVSGEVKKEVLAREYASEIYYEVIDGERRRFQLMRDSWDGLLPRFIAFDGGYLLTLGQRLYWYESSNGELEKIEMTKGDAVPKTNVMSTKMYDLGDGFVVVVGTINEKFSSDKAYDAVGKRVSTRFSRIVVVDVMRKKVVNEQNFIVRREDVNLDGAQCEPMRIGRDGELLYDGLCVSVSGGGEGFGDYSWGIVDADGVWHGLGLEKLRSVGFEKLPEKGWQQGCDFDFGEGEKVIDQRSADFTRSYLGELAAVVPKHGDITKMNLTAEQKEMRTRIARGVYNSFGGIAWQPGYDRQKWAMLAVVSKDDESVGRFVALELGELGRYQVNRGWLAADGNNKRVWVSRFGWDKAIGGSRDAEEGWVKVYEIGE</sequence>
<reference evidence="2 3" key="1">
    <citation type="submission" date="2019-02" db="EMBL/GenBank/DDBJ databases">
        <title>Deep-cultivation of Planctomycetes and their phenomic and genomic characterization uncovers novel biology.</title>
        <authorList>
            <person name="Wiegand S."/>
            <person name="Jogler M."/>
            <person name="Boedeker C."/>
            <person name="Pinto D."/>
            <person name="Vollmers J."/>
            <person name="Rivas-Marin E."/>
            <person name="Kohn T."/>
            <person name="Peeters S.H."/>
            <person name="Heuer A."/>
            <person name="Rast P."/>
            <person name="Oberbeckmann S."/>
            <person name="Bunk B."/>
            <person name="Jeske O."/>
            <person name="Meyerdierks A."/>
            <person name="Storesund J.E."/>
            <person name="Kallscheuer N."/>
            <person name="Luecker S."/>
            <person name="Lage O.M."/>
            <person name="Pohl T."/>
            <person name="Merkel B.J."/>
            <person name="Hornburger P."/>
            <person name="Mueller R.-W."/>
            <person name="Bruemmer F."/>
            <person name="Labrenz M."/>
            <person name="Spormann A.M."/>
            <person name="Op den Camp H."/>
            <person name="Overmann J."/>
            <person name="Amann R."/>
            <person name="Jetten M.S.M."/>
            <person name="Mascher T."/>
            <person name="Medema M.H."/>
            <person name="Devos D.P."/>
            <person name="Kaster A.-K."/>
            <person name="Ovreas L."/>
            <person name="Rohde M."/>
            <person name="Galperin M.Y."/>
            <person name="Jogler C."/>
        </authorList>
    </citation>
    <scope>NUCLEOTIDE SEQUENCE [LARGE SCALE GENOMIC DNA]</scope>
    <source>
        <strain evidence="2 3">KS4</strain>
    </source>
</reference>
<evidence type="ECO:0000313" key="3">
    <source>
        <dbReference type="Proteomes" id="UP000317369"/>
    </source>
</evidence>
<dbReference type="RefSeq" id="WP_145076454.1">
    <property type="nucleotide sequence ID" value="NZ_CP036425.1"/>
</dbReference>
<accession>A0A517YT68</accession>
<keyword evidence="1" id="KW-1133">Transmembrane helix</keyword>
<dbReference type="Proteomes" id="UP000317369">
    <property type="component" value="Chromosome"/>
</dbReference>
<protein>
    <submittedName>
        <fullName evidence="2">Uncharacterized protein</fullName>
    </submittedName>
</protein>
<dbReference type="KEGG" id="pcor:KS4_14760"/>
<evidence type="ECO:0000313" key="2">
    <source>
        <dbReference type="EMBL" id="QDU33430.1"/>
    </source>
</evidence>
<proteinExistence type="predicted"/>
<keyword evidence="1" id="KW-0812">Transmembrane</keyword>
<organism evidence="2 3">
    <name type="scientific">Poriferisphaera corsica</name>
    <dbReference type="NCBI Taxonomy" id="2528020"/>
    <lineage>
        <taxon>Bacteria</taxon>
        <taxon>Pseudomonadati</taxon>
        <taxon>Planctomycetota</taxon>
        <taxon>Phycisphaerae</taxon>
        <taxon>Phycisphaerales</taxon>
        <taxon>Phycisphaeraceae</taxon>
        <taxon>Poriferisphaera</taxon>
    </lineage>
</organism>